<name>A0A4P7NBT3_PYROR</name>
<dbReference type="EMBL" id="CP034205">
    <property type="protein sequence ID" value="QBZ57760.1"/>
    <property type="molecule type" value="Genomic_DNA"/>
</dbReference>
<accession>A0A4P7NBT3</accession>
<gene>
    <name evidence="1" type="ORF">PoMZ_02695</name>
</gene>
<reference evidence="1 2" key="1">
    <citation type="journal article" date="2019" name="Mol. Biol. Evol.">
        <title>Blast fungal genomes show frequent chromosomal changes, gene gains and losses, and effector gene turnover.</title>
        <authorList>
            <person name="Gomez Luciano L.B."/>
            <person name="Jason Tsai I."/>
            <person name="Chuma I."/>
            <person name="Tosa Y."/>
            <person name="Chen Y.H."/>
            <person name="Li J.Y."/>
            <person name="Li M.Y."/>
            <person name="Jade Lu M.Y."/>
            <person name="Nakayashiki H."/>
            <person name="Li W.H."/>
        </authorList>
    </citation>
    <scope>NUCLEOTIDE SEQUENCE [LARGE SCALE GENOMIC DNA]</scope>
    <source>
        <strain evidence="1">MZ5-1-6</strain>
    </source>
</reference>
<sequence>MACMDAEQPIHGTGSNPARKRLVRVIKIEWRQDVSVEIVCHKDSSLEGSKYSQVRGKKDPPVN</sequence>
<proteinExistence type="predicted"/>
<organism evidence="1 2">
    <name type="scientific">Pyricularia oryzae</name>
    <name type="common">Rice blast fungus</name>
    <name type="synonym">Magnaporthe oryzae</name>
    <dbReference type="NCBI Taxonomy" id="318829"/>
    <lineage>
        <taxon>Eukaryota</taxon>
        <taxon>Fungi</taxon>
        <taxon>Dikarya</taxon>
        <taxon>Ascomycota</taxon>
        <taxon>Pezizomycotina</taxon>
        <taxon>Sordariomycetes</taxon>
        <taxon>Sordariomycetidae</taxon>
        <taxon>Magnaporthales</taxon>
        <taxon>Pyriculariaceae</taxon>
        <taxon>Pyricularia</taxon>
    </lineage>
</organism>
<evidence type="ECO:0000313" key="2">
    <source>
        <dbReference type="Proteomes" id="UP000294847"/>
    </source>
</evidence>
<evidence type="ECO:0000313" key="1">
    <source>
        <dbReference type="EMBL" id="QBZ57760.1"/>
    </source>
</evidence>
<protein>
    <submittedName>
        <fullName evidence="1">Uncharacterized protein</fullName>
    </submittedName>
</protein>
<dbReference type="AlphaFoldDB" id="A0A4P7NBT3"/>
<dbReference type="Proteomes" id="UP000294847">
    <property type="component" value="Chromosome 2"/>
</dbReference>